<dbReference type="AlphaFoldDB" id="A0AAD5K281"/>
<comment type="caution">
    <text evidence="2">The sequence shown here is derived from an EMBL/GenBank/DDBJ whole genome shotgun (WGS) entry which is preliminary data.</text>
</comment>
<comment type="similarity">
    <text evidence="1">Belongs to the FAM72 family.</text>
</comment>
<gene>
    <name evidence="2" type="ORF">BDA99DRAFT_437030</name>
</gene>
<evidence type="ECO:0000313" key="2">
    <source>
        <dbReference type="EMBL" id="KAI9265265.1"/>
    </source>
</evidence>
<protein>
    <submittedName>
        <fullName evidence="2">Uncharacterized protein</fullName>
    </submittedName>
</protein>
<reference evidence="2" key="1">
    <citation type="journal article" date="2022" name="IScience">
        <title>Evolution of zygomycete secretomes and the origins of terrestrial fungal ecologies.</title>
        <authorList>
            <person name="Chang Y."/>
            <person name="Wang Y."/>
            <person name="Mondo S."/>
            <person name="Ahrendt S."/>
            <person name="Andreopoulos W."/>
            <person name="Barry K."/>
            <person name="Beard J."/>
            <person name="Benny G.L."/>
            <person name="Blankenship S."/>
            <person name="Bonito G."/>
            <person name="Cuomo C."/>
            <person name="Desiro A."/>
            <person name="Gervers K.A."/>
            <person name="Hundley H."/>
            <person name="Kuo A."/>
            <person name="LaButti K."/>
            <person name="Lang B.F."/>
            <person name="Lipzen A."/>
            <person name="O'Donnell K."/>
            <person name="Pangilinan J."/>
            <person name="Reynolds N."/>
            <person name="Sandor L."/>
            <person name="Smith M.E."/>
            <person name="Tsang A."/>
            <person name="Grigoriev I.V."/>
            <person name="Stajich J.E."/>
            <person name="Spatafora J.W."/>
        </authorList>
    </citation>
    <scope>NUCLEOTIDE SEQUENCE</scope>
    <source>
        <strain evidence="2">RSA 2281</strain>
    </source>
</reference>
<evidence type="ECO:0000256" key="1">
    <source>
        <dbReference type="ARBA" id="ARBA00006888"/>
    </source>
</evidence>
<dbReference type="Proteomes" id="UP001209540">
    <property type="component" value="Unassembled WGS sequence"/>
</dbReference>
<evidence type="ECO:0000313" key="3">
    <source>
        <dbReference type="Proteomes" id="UP001209540"/>
    </source>
</evidence>
<organism evidence="2 3">
    <name type="scientific">Phascolomyces articulosus</name>
    <dbReference type="NCBI Taxonomy" id="60185"/>
    <lineage>
        <taxon>Eukaryota</taxon>
        <taxon>Fungi</taxon>
        <taxon>Fungi incertae sedis</taxon>
        <taxon>Mucoromycota</taxon>
        <taxon>Mucoromycotina</taxon>
        <taxon>Mucoromycetes</taxon>
        <taxon>Mucorales</taxon>
        <taxon>Lichtheimiaceae</taxon>
        <taxon>Phascolomyces</taxon>
    </lineage>
</organism>
<keyword evidence="3" id="KW-1185">Reference proteome</keyword>
<name>A0AAD5K281_9FUNG</name>
<feature type="non-terminal residue" evidence="2">
    <location>
        <position position="139"/>
    </location>
</feature>
<proteinExistence type="inferred from homology"/>
<dbReference type="InterPro" id="IPR026768">
    <property type="entry name" value="YPEH2ZP"/>
</dbReference>
<sequence>AVLLSDRSVQLFSTDLVPNTGNVVGYHVNVPCKVCLSQPNNGHYWMFRSADIKPYQIFAHLNGTKCSDLPLLWGFVHGAGDFVSGYHRTGDEVAAFESCQLSVHLPASVPLIVCHPKITRVIARTPDEHLRDSYVETCR</sequence>
<dbReference type="PANTHER" id="PTHR31841:SF1">
    <property type="entry name" value="PROTEIN FAM72A-RELATED"/>
    <property type="match status" value="1"/>
</dbReference>
<dbReference type="EMBL" id="JAIXMP010000011">
    <property type="protein sequence ID" value="KAI9265265.1"/>
    <property type="molecule type" value="Genomic_DNA"/>
</dbReference>
<dbReference type="PANTHER" id="PTHR31841">
    <property type="entry name" value="PROTEIN FAM72A-RELATED"/>
    <property type="match status" value="1"/>
</dbReference>
<reference evidence="2" key="2">
    <citation type="submission" date="2023-02" db="EMBL/GenBank/DDBJ databases">
        <authorList>
            <consortium name="DOE Joint Genome Institute"/>
            <person name="Mondo S.J."/>
            <person name="Chang Y."/>
            <person name="Wang Y."/>
            <person name="Ahrendt S."/>
            <person name="Andreopoulos W."/>
            <person name="Barry K."/>
            <person name="Beard J."/>
            <person name="Benny G.L."/>
            <person name="Blankenship S."/>
            <person name="Bonito G."/>
            <person name="Cuomo C."/>
            <person name="Desiro A."/>
            <person name="Gervers K.A."/>
            <person name="Hundley H."/>
            <person name="Kuo A."/>
            <person name="LaButti K."/>
            <person name="Lang B.F."/>
            <person name="Lipzen A."/>
            <person name="O'Donnell K."/>
            <person name="Pangilinan J."/>
            <person name="Reynolds N."/>
            <person name="Sandor L."/>
            <person name="Smith M.W."/>
            <person name="Tsang A."/>
            <person name="Grigoriev I.V."/>
            <person name="Stajich J.E."/>
            <person name="Spatafora J.W."/>
        </authorList>
    </citation>
    <scope>NUCLEOTIDE SEQUENCE</scope>
    <source>
        <strain evidence="2">RSA 2281</strain>
    </source>
</reference>
<dbReference type="Pfam" id="PF14976">
    <property type="entry name" value="YPEH2ZP"/>
    <property type="match status" value="1"/>
</dbReference>
<accession>A0AAD5K281</accession>
<dbReference type="GO" id="GO:0005829">
    <property type="term" value="C:cytosol"/>
    <property type="evidence" value="ECO:0007669"/>
    <property type="project" value="UniProtKB-ARBA"/>
</dbReference>